<name>A0A1W2BKH2_KIBAR</name>
<dbReference type="PANTHER" id="PTHR43720:SF2">
    <property type="entry name" value="2-AMINOMUCONIC SEMIALDEHYDE DEHYDROGENASE"/>
    <property type="match status" value="1"/>
</dbReference>
<dbReference type="FunFam" id="3.40.309.10:FF:000009">
    <property type="entry name" value="Aldehyde dehydrogenase A"/>
    <property type="match status" value="1"/>
</dbReference>
<dbReference type="AlphaFoldDB" id="A0A1W2BKH2"/>
<accession>A0A1W2BKH2</accession>
<dbReference type="NCBIfam" id="TIGR03216">
    <property type="entry name" value="OH_muco_semi_DH"/>
    <property type="match status" value="1"/>
</dbReference>
<evidence type="ECO:0000259" key="6">
    <source>
        <dbReference type="Pfam" id="PF00171"/>
    </source>
</evidence>
<protein>
    <submittedName>
        <fullName evidence="7">Aminomuconate-semialdehyde/2-hydroxymuconate-6-semialdehyde dehydrogenase</fullName>
    </submittedName>
</protein>
<dbReference type="Pfam" id="PF00171">
    <property type="entry name" value="Aldedh"/>
    <property type="match status" value="1"/>
</dbReference>
<dbReference type="PANTHER" id="PTHR43720">
    <property type="entry name" value="2-AMINOMUCONIC SEMIALDEHYDE DEHYDROGENASE"/>
    <property type="match status" value="1"/>
</dbReference>
<sequence length="505" mass="53628">MWLYRQPGYAFVGHDVAGESEGMTAIRTFVGGRFIDPEPGQRFDKTNPATGLTFATVHEASAAVVDQAVAAARAAAREWARTPVRERAAVLRRAADGIEARFAEFVAAEVADTGKPVVLARELDVARASANFRTYADVVSSAGQESFLTDLPGGRQALNYAVRKPLGVVAVIVPWNLPLLLLTWKVSAALACGNTVVVKPSEFTPSTATLLAEVLVDAGLPAGAYNVVHGFGATGAALAGHRGIDGVTFTGSTATGTRVMQTVAPRVRPVSFELGGKNAAVVFDDVDLDEAVAGLSRAIFTNTGQVCLCTERVYVQRPVFEDIAAGLVERARALKLGDPSDETTTTGPLISEQHRDKVRGYLALAEQEGAKVLTGGGVPQLGAELDGGSWIEPTLWTGLSNTDRTLREEIFGPVAALIPFDSEEEAIELANDTDYGLAASVWTNDLRRGHRVAQAMNVGMSWVNTWFLRDLRSPFGGMGMSGIGREGGMSAMEFYTEPTNVCVAL</sequence>
<dbReference type="InterPro" id="IPR016161">
    <property type="entry name" value="Ald_DH/histidinol_DH"/>
</dbReference>
<dbReference type="InterPro" id="IPR017628">
    <property type="entry name" value="OHmuconic_semiald_DH"/>
</dbReference>
<evidence type="ECO:0000256" key="5">
    <source>
        <dbReference type="RuleBase" id="RU003345"/>
    </source>
</evidence>
<dbReference type="EMBL" id="FWXV01000001">
    <property type="protein sequence ID" value="SMC73346.1"/>
    <property type="molecule type" value="Genomic_DNA"/>
</dbReference>
<dbReference type="Proteomes" id="UP000192674">
    <property type="component" value="Unassembled WGS sequence"/>
</dbReference>
<dbReference type="GO" id="GO:0016620">
    <property type="term" value="F:oxidoreductase activity, acting on the aldehyde or oxo group of donors, NAD or NADP as acceptor"/>
    <property type="evidence" value="ECO:0007669"/>
    <property type="project" value="InterPro"/>
</dbReference>
<dbReference type="InterPro" id="IPR016160">
    <property type="entry name" value="Ald_DH_CS_CYS"/>
</dbReference>
<dbReference type="SUPFAM" id="SSF53720">
    <property type="entry name" value="ALDH-like"/>
    <property type="match status" value="1"/>
</dbReference>
<evidence type="ECO:0000256" key="1">
    <source>
        <dbReference type="ARBA" id="ARBA00009986"/>
    </source>
</evidence>
<feature type="active site" evidence="4">
    <location>
        <position position="273"/>
    </location>
</feature>
<proteinExistence type="inferred from homology"/>
<dbReference type="PROSITE" id="PS00070">
    <property type="entry name" value="ALDEHYDE_DEHYDR_CYS"/>
    <property type="match status" value="1"/>
</dbReference>
<dbReference type="CDD" id="cd07093">
    <property type="entry name" value="ALDH_F8_HMSADH"/>
    <property type="match status" value="1"/>
</dbReference>
<gene>
    <name evidence="7" type="ORF">SAMN05661093_01767</name>
</gene>
<comment type="similarity">
    <text evidence="1 5">Belongs to the aldehyde dehydrogenase family.</text>
</comment>
<keyword evidence="2 5" id="KW-0560">Oxidoreductase</keyword>
<evidence type="ECO:0000256" key="2">
    <source>
        <dbReference type="ARBA" id="ARBA00023002"/>
    </source>
</evidence>
<dbReference type="PROSITE" id="PS00687">
    <property type="entry name" value="ALDEHYDE_DEHYDR_GLU"/>
    <property type="match status" value="1"/>
</dbReference>
<keyword evidence="3" id="KW-0520">NAD</keyword>
<evidence type="ECO:0000256" key="3">
    <source>
        <dbReference type="ARBA" id="ARBA00023027"/>
    </source>
</evidence>
<dbReference type="Gene3D" id="3.40.605.10">
    <property type="entry name" value="Aldehyde Dehydrogenase, Chain A, domain 1"/>
    <property type="match status" value="1"/>
</dbReference>
<feature type="domain" description="Aldehyde dehydrogenase" evidence="6">
    <location>
        <begin position="36"/>
        <end position="500"/>
    </location>
</feature>
<dbReference type="InterPro" id="IPR016162">
    <property type="entry name" value="Ald_DH_N"/>
</dbReference>
<dbReference type="InterPro" id="IPR029510">
    <property type="entry name" value="Ald_DH_CS_GLU"/>
</dbReference>
<keyword evidence="8" id="KW-1185">Reference proteome</keyword>
<dbReference type="InterPro" id="IPR015590">
    <property type="entry name" value="Aldehyde_DH_dom"/>
</dbReference>
<organism evidence="7 8">
    <name type="scientific">Kibdelosporangium aridum</name>
    <dbReference type="NCBI Taxonomy" id="2030"/>
    <lineage>
        <taxon>Bacteria</taxon>
        <taxon>Bacillati</taxon>
        <taxon>Actinomycetota</taxon>
        <taxon>Actinomycetes</taxon>
        <taxon>Pseudonocardiales</taxon>
        <taxon>Pseudonocardiaceae</taxon>
        <taxon>Kibdelosporangium</taxon>
    </lineage>
</organism>
<dbReference type="InterPro" id="IPR016163">
    <property type="entry name" value="Ald_DH_C"/>
</dbReference>
<dbReference type="FunFam" id="3.40.605.10:FF:000007">
    <property type="entry name" value="NAD/NADP-dependent betaine aldehyde dehydrogenase"/>
    <property type="match status" value="1"/>
</dbReference>
<evidence type="ECO:0000313" key="7">
    <source>
        <dbReference type="EMBL" id="SMC73346.1"/>
    </source>
</evidence>
<dbReference type="Gene3D" id="3.40.309.10">
    <property type="entry name" value="Aldehyde Dehydrogenase, Chain A, domain 2"/>
    <property type="match status" value="1"/>
</dbReference>
<evidence type="ECO:0000256" key="4">
    <source>
        <dbReference type="PROSITE-ProRule" id="PRU10007"/>
    </source>
</evidence>
<reference evidence="7 8" key="1">
    <citation type="submission" date="2017-04" db="EMBL/GenBank/DDBJ databases">
        <authorList>
            <person name="Afonso C.L."/>
            <person name="Miller P.J."/>
            <person name="Scott M.A."/>
            <person name="Spackman E."/>
            <person name="Goraichik I."/>
            <person name="Dimitrov K.M."/>
            <person name="Suarez D.L."/>
            <person name="Swayne D.E."/>
        </authorList>
    </citation>
    <scope>NUCLEOTIDE SEQUENCE [LARGE SCALE GENOMIC DNA]</scope>
    <source>
        <strain evidence="7 8">DSM 43828</strain>
    </source>
</reference>
<evidence type="ECO:0000313" key="8">
    <source>
        <dbReference type="Proteomes" id="UP000192674"/>
    </source>
</evidence>